<dbReference type="AlphaFoldDB" id="A0AA86RNT8"/>
<dbReference type="EMBL" id="CATOUU010001169">
    <property type="protein sequence ID" value="CAI9975349.1"/>
    <property type="molecule type" value="Genomic_DNA"/>
</dbReference>
<evidence type="ECO:0000256" key="2">
    <source>
        <dbReference type="ARBA" id="ARBA00022490"/>
    </source>
</evidence>
<dbReference type="Gene3D" id="1.25.40.10">
    <property type="entry name" value="Tetratricopeptide repeat domain"/>
    <property type="match status" value="3"/>
</dbReference>
<keyword evidence="2" id="KW-0963">Cytoplasm</keyword>
<dbReference type="SMART" id="SM00727">
    <property type="entry name" value="STI1"/>
    <property type="match status" value="1"/>
</dbReference>
<dbReference type="Proteomes" id="UP001642409">
    <property type="component" value="Unassembled WGS sequence"/>
</dbReference>
<dbReference type="FunFam" id="1.25.40.10:FF:000020">
    <property type="entry name" value="Stress-induced phosphoprotein 1"/>
    <property type="match status" value="1"/>
</dbReference>
<evidence type="ECO:0000256" key="4">
    <source>
        <dbReference type="ARBA" id="ARBA00022803"/>
    </source>
</evidence>
<feature type="region of interest" description="Disordered" evidence="7">
    <location>
        <begin position="239"/>
        <end position="272"/>
    </location>
</feature>
<proteinExistence type="predicted"/>
<evidence type="ECO:0000256" key="1">
    <source>
        <dbReference type="ARBA" id="ARBA00004496"/>
    </source>
</evidence>
<feature type="domain" description="STI1" evidence="8">
    <location>
        <begin position="549"/>
        <end position="588"/>
    </location>
</feature>
<keyword evidence="3" id="KW-0677">Repeat</keyword>
<comment type="caution">
    <text evidence="9">The sequence shown here is derived from an EMBL/GenBank/DDBJ whole genome shotgun (WGS) entry which is preliminary data.</text>
</comment>
<dbReference type="Gene3D" id="1.10.260.100">
    <property type="match status" value="2"/>
</dbReference>
<feature type="repeat" description="TPR" evidence="5">
    <location>
        <begin position="479"/>
        <end position="512"/>
    </location>
</feature>
<evidence type="ECO:0000313" key="10">
    <source>
        <dbReference type="EMBL" id="CAL5986376.1"/>
    </source>
</evidence>
<feature type="repeat" description="TPR" evidence="5">
    <location>
        <begin position="3"/>
        <end position="36"/>
    </location>
</feature>
<dbReference type="InterPro" id="IPR006636">
    <property type="entry name" value="STI1_HS-bd"/>
</dbReference>
<dbReference type="PANTHER" id="PTHR22904">
    <property type="entry name" value="TPR REPEAT CONTAINING PROTEIN"/>
    <property type="match status" value="1"/>
</dbReference>
<organism evidence="9">
    <name type="scientific">Hexamita inflata</name>
    <dbReference type="NCBI Taxonomy" id="28002"/>
    <lineage>
        <taxon>Eukaryota</taxon>
        <taxon>Metamonada</taxon>
        <taxon>Diplomonadida</taxon>
        <taxon>Hexamitidae</taxon>
        <taxon>Hexamitinae</taxon>
        <taxon>Hexamita</taxon>
    </lineage>
</organism>
<dbReference type="Pfam" id="PF13432">
    <property type="entry name" value="TPR_16"/>
    <property type="match status" value="1"/>
</dbReference>
<sequence length="604" mass="67358">MSSDDLKNQGNAAAKAGDLPAAVKCYTEAIAIDPNNHVLYSNRSNIYGQQKNFQAALADAEKCIQINPKFGKGYVRKADALTGLNKPEEALQILDAGQKEDPNEPLIGQRRSSLVNDSQKQMVASVFGSSEQELYQKMNANPRIAAMMRTNPMLFNKCNAIRQSGDFISAMQSDQSLGAVIMELMGLGDMASKMPPAQPGQPQHGQEEEIDGSSVQKPSCPGKCGDQCCKKTGGPCCGGKGHEQPKAPEPKVAQEEPVSDEAKKGEELKNKGNEQFKQGQFEAAIALYEQAFEVHKNITYMNNISTALLKMEKYEEALKKAEEAYQYGKDNYGSASFQEFAKALAKQGSALYKLNRFEEAIQKLKDSMLEHRDKQTLQLLSKYEDEYREYKLKQTYNPEKALQCKNDGNALVKENKFVQAAEMFTEGIKMLPEKLQDGNSKMLYIQLHNNRSLALFKAGQIHASYDDAMYVLSNEPENIKAMLRKAQIERMRKQYYLSVESYQKLMQLDPSNAEAIEGFQKTALKINEMQSGQLTEAEMTEIANIAMADPNMQKIAQDPGLAQIIQQIQQNPSKSQQFMQDPMISKRLEKLINAGILRVGGVKQ</sequence>
<keyword evidence="11" id="KW-1185">Reference proteome</keyword>
<evidence type="ECO:0000256" key="7">
    <source>
        <dbReference type="SAM" id="MobiDB-lite"/>
    </source>
</evidence>
<evidence type="ECO:0000256" key="6">
    <source>
        <dbReference type="SAM" id="Coils"/>
    </source>
</evidence>
<keyword evidence="6" id="KW-0175">Coiled coil</keyword>
<dbReference type="PANTHER" id="PTHR22904:SF523">
    <property type="entry name" value="STRESS-INDUCED-PHOSPHOPROTEIN 1"/>
    <property type="match status" value="1"/>
</dbReference>
<evidence type="ECO:0000313" key="11">
    <source>
        <dbReference type="Proteomes" id="UP001642409"/>
    </source>
</evidence>
<comment type="subcellular location">
    <subcellularLocation>
        <location evidence="1">Cytoplasm</location>
    </subcellularLocation>
</comment>
<dbReference type="SMART" id="SM00028">
    <property type="entry name" value="TPR"/>
    <property type="match status" value="9"/>
</dbReference>
<accession>A0AA86RNT8</accession>
<evidence type="ECO:0000259" key="8">
    <source>
        <dbReference type="SMART" id="SM00727"/>
    </source>
</evidence>
<dbReference type="InterPro" id="IPR019734">
    <property type="entry name" value="TPR_rpt"/>
</dbReference>
<dbReference type="InterPro" id="IPR041243">
    <property type="entry name" value="STI1/HOP_DP"/>
</dbReference>
<dbReference type="Pfam" id="PF00515">
    <property type="entry name" value="TPR_1"/>
    <property type="match status" value="1"/>
</dbReference>
<reference evidence="9" key="1">
    <citation type="submission" date="2023-06" db="EMBL/GenBank/DDBJ databases">
        <authorList>
            <person name="Kurt Z."/>
        </authorList>
    </citation>
    <scope>NUCLEOTIDE SEQUENCE</scope>
</reference>
<protein>
    <submittedName>
        <fullName evidence="9">Stress-induced protein sti1</fullName>
    </submittedName>
    <submittedName>
        <fullName evidence="10">Stress-induced_protein sti1</fullName>
    </submittedName>
</protein>
<dbReference type="GO" id="GO:0005737">
    <property type="term" value="C:cytoplasm"/>
    <property type="evidence" value="ECO:0007669"/>
    <property type="project" value="UniProtKB-SubCell"/>
</dbReference>
<evidence type="ECO:0000256" key="5">
    <source>
        <dbReference type="PROSITE-ProRule" id="PRU00339"/>
    </source>
</evidence>
<dbReference type="SUPFAM" id="SSF48452">
    <property type="entry name" value="TPR-like"/>
    <property type="match status" value="3"/>
</dbReference>
<dbReference type="EMBL" id="CAXDID020000020">
    <property type="protein sequence ID" value="CAL5986376.1"/>
    <property type="molecule type" value="Genomic_DNA"/>
</dbReference>
<keyword evidence="4 5" id="KW-0802">TPR repeat</keyword>
<feature type="region of interest" description="Disordered" evidence="7">
    <location>
        <begin position="190"/>
        <end position="222"/>
    </location>
</feature>
<name>A0AA86RNT8_9EUKA</name>
<evidence type="ECO:0000313" key="9">
    <source>
        <dbReference type="EMBL" id="CAI9975349.1"/>
    </source>
</evidence>
<feature type="coiled-coil region" evidence="6">
    <location>
        <begin position="304"/>
        <end position="374"/>
    </location>
</feature>
<feature type="compositionally biased region" description="Basic and acidic residues" evidence="7">
    <location>
        <begin position="240"/>
        <end position="272"/>
    </location>
</feature>
<dbReference type="PROSITE" id="PS50005">
    <property type="entry name" value="TPR"/>
    <property type="match status" value="2"/>
</dbReference>
<evidence type="ECO:0000256" key="3">
    <source>
        <dbReference type="ARBA" id="ARBA00022737"/>
    </source>
</evidence>
<reference evidence="10 11" key="2">
    <citation type="submission" date="2024-07" db="EMBL/GenBank/DDBJ databases">
        <authorList>
            <person name="Akdeniz Z."/>
        </authorList>
    </citation>
    <scope>NUCLEOTIDE SEQUENCE [LARGE SCALE GENOMIC DNA]</scope>
</reference>
<dbReference type="GO" id="GO:0051879">
    <property type="term" value="F:Hsp90 protein binding"/>
    <property type="evidence" value="ECO:0007669"/>
    <property type="project" value="TreeGrafter"/>
</dbReference>
<dbReference type="Pfam" id="PF14559">
    <property type="entry name" value="TPR_19"/>
    <property type="match status" value="1"/>
</dbReference>
<gene>
    <name evidence="9" type="ORF">HINF_LOCUS62994</name>
    <name evidence="10" type="ORF">HINF_LOCUS9376</name>
</gene>
<dbReference type="Pfam" id="PF17830">
    <property type="entry name" value="STI1-HOP_DP"/>
    <property type="match status" value="1"/>
</dbReference>
<dbReference type="InterPro" id="IPR011990">
    <property type="entry name" value="TPR-like_helical_dom_sf"/>
</dbReference>